<evidence type="ECO:0000313" key="2">
    <source>
        <dbReference type="EMBL" id="SDW93868.1"/>
    </source>
</evidence>
<dbReference type="EMBL" id="FNOK01000006">
    <property type="protein sequence ID" value="SDW93868.1"/>
    <property type="molecule type" value="Genomic_DNA"/>
</dbReference>
<protein>
    <submittedName>
        <fullName evidence="2">Uncharacterized protein</fullName>
    </submittedName>
</protein>
<feature type="compositionally biased region" description="Basic and acidic residues" evidence="1">
    <location>
        <begin position="28"/>
        <end position="53"/>
    </location>
</feature>
<keyword evidence="3" id="KW-1185">Reference proteome</keyword>
<dbReference type="Proteomes" id="UP000199529">
    <property type="component" value="Unassembled WGS sequence"/>
</dbReference>
<gene>
    <name evidence="2" type="ORF">SAMN05216215_1006135</name>
</gene>
<proteinExistence type="predicted"/>
<reference evidence="3" key="1">
    <citation type="submission" date="2016-10" db="EMBL/GenBank/DDBJ databases">
        <authorList>
            <person name="Varghese N."/>
            <person name="Submissions S."/>
        </authorList>
    </citation>
    <scope>NUCLEOTIDE SEQUENCE [LARGE SCALE GENOMIC DNA]</scope>
    <source>
        <strain evidence="3">CGMCC 4.3530</strain>
    </source>
</reference>
<dbReference type="RefSeq" id="WP_177226363.1">
    <property type="nucleotide sequence ID" value="NZ_FNOK01000006.1"/>
</dbReference>
<sequence>MTLSDHFAAPQQRTASPTPDFGELRLPAQDRVETTPAADHDDHDESHLIRGYD</sequence>
<evidence type="ECO:0000256" key="1">
    <source>
        <dbReference type="SAM" id="MobiDB-lite"/>
    </source>
</evidence>
<feature type="region of interest" description="Disordered" evidence="1">
    <location>
        <begin position="1"/>
        <end position="53"/>
    </location>
</feature>
<name>A0A1H2XMG7_9PSEU</name>
<organism evidence="2 3">
    <name type="scientific">Saccharopolyspora shandongensis</name>
    <dbReference type="NCBI Taxonomy" id="418495"/>
    <lineage>
        <taxon>Bacteria</taxon>
        <taxon>Bacillati</taxon>
        <taxon>Actinomycetota</taxon>
        <taxon>Actinomycetes</taxon>
        <taxon>Pseudonocardiales</taxon>
        <taxon>Pseudonocardiaceae</taxon>
        <taxon>Saccharopolyspora</taxon>
    </lineage>
</organism>
<accession>A0A1H2XMG7</accession>
<dbReference type="AlphaFoldDB" id="A0A1H2XMG7"/>
<evidence type="ECO:0000313" key="3">
    <source>
        <dbReference type="Proteomes" id="UP000199529"/>
    </source>
</evidence>